<dbReference type="InterPro" id="IPR001356">
    <property type="entry name" value="HD"/>
</dbReference>
<dbReference type="InterPro" id="IPR057993">
    <property type="entry name" value="HD-Zip_IV_C"/>
</dbReference>
<feature type="region of interest" description="Disordered" evidence="11">
    <location>
        <begin position="65"/>
        <end position="85"/>
    </location>
</feature>
<keyword evidence="7" id="KW-0804">Transcription</keyword>
<keyword evidence="14" id="KW-1185">Reference proteome</keyword>
<evidence type="ECO:0000313" key="13">
    <source>
        <dbReference type="EMBL" id="KAL3509696.1"/>
    </source>
</evidence>
<gene>
    <name evidence="13" type="ORF">ACH5RR_029097</name>
</gene>
<dbReference type="Pfam" id="PF00046">
    <property type="entry name" value="Homeodomain"/>
    <property type="match status" value="1"/>
</dbReference>
<reference evidence="13 14" key="1">
    <citation type="submission" date="2024-11" db="EMBL/GenBank/DDBJ databases">
        <title>A near-complete genome assembly of Cinchona calisaya.</title>
        <authorList>
            <person name="Lian D.C."/>
            <person name="Zhao X.W."/>
            <person name="Wei L."/>
        </authorList>
    </citation>
    <scope>NUCLEOTIDE SEQUENCE [LARGE SCALE GENOMIC DNA]</scope>
    <source>
        <tissue evidence="13">Nenye</tissue>
    </source>
</reference>
<dbReference type="PROSITE" id="PS50071">
    <property type="entry name" value="HOMEOBOX_2"/>
    <property type="match status" value="1"/>
</dbReference>
<evidence type="ECO:0000256" key="11">
    <source>
        <dbReference type="SAM" id="MobiDB-lite"/>
    </source>
</evidence>
<dbReference type="InterPro" id="IPR009057">
    <property type="entry name" value="Homeodomain-like_sf"/>
</dbReference>
<dbReference type="Proteomes" id="UP001630127">
    <property type="component" value="Unassembled WGS sequence"/>
</dbReference>
<name>A0ABD2YSW6_9GENT</name>
<dbReference type="Gene3D" id="1.10.10.60">
    <property type="entry name" value="Homeodomain-like"/>
    <property type="match status" value="1"/>
</dbReference>
<sequence length="373" mass="41520">MPSRIMIGQLPLIIDVDGTVGSFASSSGFFVGQAILNDGKVPPVAMSTNASETNILEDDFDSKLHGEIQDDKPDGPNHNSHKRRRYHRHTQYQLKELEVFFKLCPHPDETQRKQLSHDFGLDPLQVKVWFQNKLTQMKAYHERAYNARLKVKNEKLRIENMMYKESFSKAFCPSCEGAQDIGDISLNEHQLRVENARLREESSQEFLEDNKTITMQEKSLIGEDIDDQAVQYLRIPLIRNGLALGAQRRVAALARQSERFANAMVTNFPLKSINNTSKREECISDPTGSSIINEPVDNVTVGQPLYGDNSNQLTVLPSGFTILPSAAPALMQGRDMGRAGTVGSLVTCSLQIVIDSVSTTTVSVVKGLVEATK</sequence>
<evidence type="ECO:0000256" key="4">
    <source>
        <dbReference type="ARBA" id="ARBA00023054"/>
    </source>
</evidence>
<comment type="subcellular location">
    <subcellularLocation>
        <location evidence="1 9 10">Nucleus</location>
    </subcellularLocation>
</comment>
<evidence type="ECO:0000256" key="6">
    <source>
        <dbReference type="ARBA" id="ARBA00023155"/>
    </source>
</evidence>
<dbReference type="PANTHER" id="PTHR45654:SF77">
    <property type="entry name" value="HOMEOBOX-LEUCINE ZIPPER PROTEIN MERISTEM L1"/>
    <property type="match status" value="1"/>
</dbReference>
<protein>
    <recommendedName>
        <fullName evidence="12">Homeobox domain-containing protein</fullName>
    </recommendedName>
</protein>
<keyword evidence="6 9" id="KW-0371">Homeobox</keyword>
<dbReference type="GO" id="GO:0003677">
    <property type="term" value="F:DNA binding"/>
    <property type="evidence" value="ECO:0007669"/>
    <property type="project" value="UniProtKB-UniRule"/>
</dbReference>
<evidence type="ECO:0000256" key="5">
    <source>
        <dbReference type="ARBA" id="ARBA00023125"/>
    </source>
</evidence>
<dbReference type="CDD" id="cd00086">
    <property type="entry name" value="homeodomain"/>
    <property type="match status" value="1"/>
</dbReference>
<dbReference type="AlphaFoldDB" id="A0ABD2YSW6"/>
<dbReference type="FunFam" id="1.10.10.60:FF:000229">
    <property type="entry name" value="Homeobox-leucine zipper protein HDG1"/>
    <property type="match status" value="1"/>
</dbReference>
<proteinExistence type="inferred from homology"/>
<evidence type="ECO:0000313" key="14">
    <source>
        <dbReference type="Proteomes" id="UP001630127"/>
    </source>
</evidence>
<dbReference type="EMBL" id="JBJUIK010000012">
    <property type="protein sequence ID" value="KAL3509696.1"/>
    <property type="molecule type" value="Genomic_DNA"/>
</dbReference>
<keyword evidence="5 9" id="KW-0238">DNA-binding</keyword>
<evidence type="ECO:0000256" key="1">
    <source>
        <dbReference type="ARBA" id="ARBA00004123"/>
    </source>
</evidence>
<keyword evidence="3" id="KW-0805">Transcription regulation</keyword>
<keyword evidence="4" id="KW-0175">Coiled coil</keyword>
<accession>A0ABD2YSW6</accession>
<evidence type="ECO:0000259" key="12">
    <source>
        <dbReference type="PROSITE" id="PS50071"/>
    </source>
</evidence>
<organism evidence="13 14">
    <name type="scientific">Cinchona calisaya</name>
    <dbReference type="NCBI Taxonomy" id="153742"/>
    <lineage>
        <taxon>Eukaryota</taxon>
        <taxon>Viridiplantae</taxon>
        <taxon>Streptophyta</taxon>
        <taxon>Embryophyta</taxon>
        <taxon>Tracheophyta</taxon>
        <taxon>Spermatophyta</taxon>
        <taxon>Magnoliopsida</taxon>
        <taxon>eudicotyledons</taxon>
        <taxon>Gunneridae</taxon>
        <taxon>Pentapetalae</taxon>
        <taxon>asterids</taxon>
        <taxon>lamiids</taxon>
        <taxon>Gentianales</taxon>
        <taxon>Rubiaceae</taxon>
        <taxon>Cinchonoideae</taxon>
        <taxon>Cinchoneae</taxon>
        <taxon>Cinchona</taxon>
    </lineage>
</organism>
<dbReference type="SMART" id="SM00389">
    <property type="entry name" value="HOX"/>
    <property type="match status" value="1"/>
</dbReference>
<evidence type="ECO:0000256" key="7">
    <source>
        <dbReference type="ARBA" id="ARBA00023163"/>
    </source>
</evidence>
<dbReference type="InterPro" id="IPR042160">
    <property type="entry name" value="HD-Zip_IV"/>
</dbReference>
<dbReference type="SUPFAM" id="SSF46689">
    <property type="entry name" value="Homeodomain-like"/>
    <property type="match status" value="1"/>
</dbReference>
<evidence type="ECO:0000256" key="10">
    <source>
        <dbReference type="RuleBase" id="RU000682"/>
    </source>
</evidence>
<feature type="DNA-binding region" description="Homeobox" evidence="9">
    <location>
        <begin position="82"/>
        <end position="141"/>
    </location>
</feature>
<feature type="compositionally biased region" description="Basic and acidic residues" evidence="11">
    <location>
        <begin position="65"/>
        <end position="75"/>
    </location>
</feature>
<dbReference type="PANTHER" id="PTHR45654">
    <property type="entry name" value="HOMEOBOX-LEUCINE ZIPPER PROTEIN MERISTEM L1"/>
    <property type="match status" value="1"/>
</dbReference>
<comment type="caution">
    <text evidence="13">The sequence shown here is derived from an EMBL/GenBank/DDBJ whole genome shotgun (WGS) entry which is preliminary data.</text>
</comment>
<dbReference type="Pfam" id="PF25797">
    <property type="entry name" value="PDF2_C"/>
    <property type="match status" value="1"/>
</dbReference>
<keyword evidence="8 9" id="KW-0539">Nucleus</keyword>
<evidence type="ECO:0000256" key="2">
    <source>
        <dbReference type="ARBA" id="ARBA00006789"/>
    </source>
</evidence>
<evidence type="ECO:0000256" key="9">
    <source>
        <dbReference type="PROSITE-ProRule" id="PRU00108"/>
    </source>
</evidence>
<evidence type="ECO:0000256" key="8">
    <source>
        <dbReference type="ARBA" id="ARBA00023242"/>
    </source>
</evidence>
<feature type="domain" description="Homeobox" evidence="12">
    <location>
        <begin position="80"/>
        <end position="140"/>
    </location>
</feature>
<dbReference type="GO" id="GO:0005634">
    <property type="term" value="C:nucleus"/>
    <property type="evidence" value="ECO:0007669"/>
    <property type="project" value="UniProtKB-SubCell"/>
</dbReference>
<comment type="similarity">
    <text evidence="2">Belongs to the HD-ZIP homeobox family. Class IV subfamily.</text>
</comment>
<evidence type="ECO:0000256" key="3">
    <source>
        <dbReference type="ARBA" id="ARBA00023015"/>
    </source>
</evidence>